<protein>
    <submittedName>
        <fullName evidence="2">Uncharacterized protein</fullName>
    </submittedName>
</protein>
<feature type="region of interest" description="Disordered" evidence="1">
    <location>
        <begin position="1"/>
        <end position="50"/>
    </location>
</feature>
<evidence type="ECO:0000256" key="1">
    <source>
        <dbReference type="SAM" id="MobiDB-lite"/>
    </source>
</evidence>
<comment type="caution">
    <text evidence="2">The sequence shown here is derived from an EMBL/GenBank/DDBJ whole genome shotgun (WGS) entry which is preliminary data.</text>
</comment>
<name>A0A834M9I7_RHYFE</name>
<organism evidence="2 3">
    <name type="scientific">Rhynchophorus ferrugineus</name>
    <name type="common">Red palm weevil</name>
    <name type="synonym">Curculio ferrugineus</name>
    <dbReference type="NCBI Taxonomy" id="354439"/>
    <lineage>
        <taxon>Eukaryota</taxon>
        <taxon>Metazoa</taxon>
        <taxon>Ecdysozoa</taxon>
        <taxon>Arthropoda</taxon>
        <taxon>Hexapoda</taxon>
        <taxon>Insecta</taxon>
        <taxon>Pterygota</taxon>
        <taxon>Neoptera</taxon>
        <taxon>Endopterygota</taxon>
        <taxon>Coleoptera</taxon>
        <taxon>Polyphaga</taxon>
        <taxon>Cucujiformia</taxon>
        <taxon>Curculionidae</taxon>
        <taxon>Dryophthorinae</taxon>
        <taxon>Rhynchophorus</taxon>
    </lineage>
</organism>
<reference evidence="2" key="1">
    <citation type="submission" date="2020-08" db="EMBL/GenBank/DDBJ databases">
        <title>Genome sequencing and assembly of the red palm weevil Rhynchophorus ferrugineus.</title>
        <authorList>
            <person name="Dias G.B."/>
            <person name="Bergman C.M."/>
            <person name="Manee M."/>
        </authorList>
    </citation>
    <scope>NUCLEOTIDE SEQUENCE</scope>
    <source>
        <strain evidence="2">AA-2017</strain>
        <tissue evidence="2">Whole larva</tissue>
    </source>
</reference>
<keyword evidence="3" id="KW-1185">Reference proteome</keyword>
<evidence type="ECO:0000313" key="3">
    <source>
        <dbReference type="Proteomes" id="UP000625711"/>
    </source>
</evidence>
<dbReference type="Proteomes" id="UP000625711">
    <property type="component" value="Unassembled WGS sequence"/>
</dbReference>
<dbReference type="AlphaFoldDB" id="A0A834M9I7"/>
<proteinExistence type="predicted"/>
<accession>A0A834M9I7</accession>
<sequence length="130" mass="14956">MRGEFGKETIVTEQNRTEVKQKKRETKWHDTKSRRYKGTSAETRRGSHDRIGVEKVRDPSACVAIIMQMDLRTALSRCWPTTDRDDLAAANDPVAYSLIFTLYGVMRTSRYLDCALLKACFSVFVFINVE</sequence>
<evidence type="ECO:0000313" key="2">
    <source>
        <dbReference type="EMBL" id="KAF7273361.1"/>
    </source>
</evidence>
<gene>
    <name evidence="2" type="ORF">GWI33_013931</name>
</gene>
<dbReference type="EMBL" id="JAACXV010013470">
    <property type="protein sequence ID" value="KAF7273361.1"/>
    <property type="molecule type" value="Genomic_DNA"/>
</dbReference>